<organism evidence="1 2">
    <name type="scientific">Austropuccinia psidii MF-1</name>
    <dbReference type="NCBI Taxonomy" id="1389203"/>
    <lineage>
        <taxon>Eukaryota</taxon>
        <taxon>Fungi</taxon>
        <taxon>Dikarya</taxon>
        <taxon>Basidiomycota</taxon>
        <taxon>Pucciniomycotina</taxon>
        <taxon>Pucciniomycetes</taxon>
        <taxon>Pucciniales</taxon>
        <taxon>Sphaerophragmiaceae</taxon>
        <taxon>Austropuccinia</taxon>
    </lineage>
</organism>
<dbReference type="AlphaFoldDB" id="A0A9Q3BS50"/>
<keyword evidence="2" id="KW-1185">Reference proteome</keyword>
<reference evidence="1" key="1">
    <citation type="submission" date="2021-03" db="EMBL/GenBank/DDBJ databases">
        <title>Draft genome sequence of rust myrtle Austropuccinia psidii MF-1, a brazilian biotype.</title>
        <authorList>
            <person name="Quecine M.C."/>
            <person name="Pachon D.M.R."/>
            <person name="Bonatelli M.L."/>
            <person name="Correr F.H."/>
            <person name="Franceschini L.M."/>
            <person name="Leite T.F."/>
            <person name="Margarido G.R.A."/>
            <person name="Almeida C.A."/>
            <person name="Ferrarezi J.A."/>
            <person name="Labate C.A."/>
        </authorList>
    </citation>
    <scope>NUCLEOTIDE SEQUENCE</scope>
    <source>
        <strain evidence="1">MF-1</strain>
    </source>
</reference>
<evidence type="ECO:0000313" key="1">
    <source>
        <dbReference type="EMBL" id="MBW0470482.1"/>
    </source>
</evidence>
<sequence>MIQALEDMIKRFCAYGLEFKHSDGFTHDWCTLIPTLELEYKISFHSSTGKTPAMLGKGWNLRLPSATLRKGLIYIHPTASSFKFMLDKVKHHPKQSNNDAFDYAKQRWHKSHKVPDFKVGDLVLVSTLNFDNIKGQKKLKYSYIRPFFIVLLHGTNAAQVKFSGESENKHPTFQVKPYQPANKELFPSMNPTPLTLPPFQQN</sequence>
<proteinExistence type="predicted"/>
<dbReference type="Proteomes" id="UP000765509">
    <property type="component" value="Unassembled WGS sequence"/>
</dbReference>
<accession>A0A9Q3BS50</accession>
<comment type="caution">
    <text evidence="1">The sequence shown here is derived from an EMBL/GenBank/DDBJ whole genome shotgun (WGS) entry which is preliminary data.</text>
</comment>
<gene>
    <name evidence="1" type="ORF">O181_010197</name>
</gene>
<dbReference type="EMBL" id="AVOT02002467">
    <property type="protein sequence ID" value="MBW0470482.1"/>
    <property type="molecule type" value="Genomic_DNA"/>
</dbReference>
<name>A0A9Q3BS50_9BASI</name>
<evidence type="ECO:0000313" key="2">
    <source>
        <dbReference type="Proteomes" id="UP000765509"/>
    </source>
</evidence>
<protein>
    <submittedName>
        <fullName evidence="1">Uncharacterized protein</fullName>
    </submittedName>
</protein>